<gene>
    <name evidence="2" type="ORF">HEB94_002621</name>
</gene>
<evidence type="ECO:0000313" key="3">
    <source>
        <dbReference type="Proteomes" id="UP000638648"/>
    </source>
</evidence>
<comment type="caution">
    <text evidence="2">The sequence shown here is derived from an EMBL/GenBank/DDBJ whole genome shotgun (WGS) entry which is preliminary data.</text>
</comment>
<accession>A0A927MVX4</accession>
<keyword evidence="1" id="KW-0732">Signal</keyword>
<feature type="signal peptide" evidence="1">
    <location>
        <begin position="1"/>
        <end position="27"/>
    </location>
</feature>
<keyword evidence="3" id="KW-1185">Reference proteome</keyword>
<sequence length="215" mass="21859">MKLTSAALAVLAAVVTGVGGGAAAAQATNGHYEPAAQPTLSATQTPHDPLSEENVIRERLYFDVTGHSFTRVAPDPAQTLGPCTGETTFTDVLPRRGVKTIGSKLVGDGGPNVVEQVAQTRATGEARATADEIVSLVDKCAGIAGGDFGYGAPVTVQSNSSRKVVYFPAYDSDAAAGGYVVFSVGPRVGVIDVTDDVSTAQVAHLAKEAANVAGM</sequence>
<dbReference type="AlphaFoldDB" id="A0A927MVX4"/>
<dbReference type="RefSeq" id="WP_192750022.1">
    <property type="nucleotide sequence ID" value="NZ_BAABJL010000227.1"/>
</dbReference>
<name>A0A927MVX4_9ACTN</name>
<evidence type="ECO:0000313" key="2">
    <source>
        <dbReference type="EMBL" id="MBE1605773.1"/>
    </source>
</evidence>
<feature type="chain" id="PRO_5038469227" description="PknH-like extracellular domain-containing protein" evidence="1">
    <location>
        <begin position="28"/>
        <end position="215"/>
    </location>
</feature>
<evidence type="ECO:0008006" key="4">
    <source>
        <dbReference type="Google" id="ProtNLM"/>
    </source>
</evidence>
<evidence type="ECO:0000256" key="1">
    <source>
        <dbReference type="SAM" id="SignalP"/>
    </source>
</evidence>
<protein>
    <recommendedName>
        <fullName evidence="4">PknH-like extracellular domain-containing protein</fullName>
    </recommendedName>
</protein>
<reference evidence="2" key="1">
    <citation type="submission" date="2020-10" db="EMBL/GenBank/DDBJ databases">
        <title>Sequencing the genomes of 1000 actinobacteria strains.</title>
        <authorList>
            <person name="Klenk H.-P."/>
        </authorList>
    </citation>
    <scope>NUCLEOTIDE SEQUENCE</scope>
    <source>
        <strain evidence="2">DSM 45354</strain>
    </source>
</reference>
<dbReference type="EMBL" id="JADBEM010000001">
    <property type="protein sequence ID" value="MBE1605773.1"/>
    <property type="molecule type" value="Genomic_DNA"/>
</dbReference>
<dbReference type="Proteomes" id="UP000638648">
    <property type="component" value="Unassembled WGS sequence"/>
</dbReference>
<organism evidence="2 3">
    <name type="scientific">Actinopolymorpha pittospori</name>
    <dbReference type="NCBI Taxonomy" id="648752"/>
    <lineage>
        <taxon>Bacteria</taxon>
        <taxon>Bacillati</taxon>
        <taxon>Actinomycetota</taxon>
        <taxon>Actinomycetes</taxon>
        <taxon>Propionibacteriales</taxon>
        <taxon>Actinopolymorphaceae</taxon>
        <taxon>Actinopolymorpha</taxon>
    </lineage>
</organism>
<proteinExistence type="predicted"/>